<proteinExistence type="predicted"/>
<dbReference type="InterPro" id="IPR015422">
    <property type="entry name" value="PyrdxlP-dep_Trfase_small"/>
</dbReference>
<dbReference type="RefSeq" id="WP_136360019.1">
    <property type="nucleotide sequence ID" value="NZ_SSNY01000015.1"/>
</dbReference>
<protein>
    <submittedName>
        <fullName evidence="3">Cysteine desulfurase-like protein</fullName>
    </submittedName>
</protein>
<dbReference type="InterPro" id="IPR000192">
    <property type="entry name" value="Aminotrans_V_dom"/>
</dbReference>
<dbReference type="Proteomes" id="UP000306441">
    <property type="component" value="Unassembled WGS sequence"/>
</dbReference>
<comment type="caution">
    <text evidence="3">The sequence shown here is derived from an EMBL/GenBank/DDBJ whole genome shotgun (WGS) entry which is preliminary data.</text>
</comment>
<accession>A0ABY2Q1R2</accession>
<dbReference type="InterPro" id="IPR015424">
    <property type="entry name" value="PyrdxlP-dep_Trfase"/>
</dbReference>
<evidence type="ECO:0000313" key="3">
    <source>
        <dbReference type="EMBL" id="THF54825.1"/>
    </source>
</evidence>
<evidence type="ECO:0000259" key="2">
    <source>
        <dbReference type="Pfam" id="PF00266"/>
    </source>
</evidence>
<dbReference type="EMBL" id="SSNY01000015">
    <property type="protein sequence ID" value="THF54825.1"/>
    <property type="molecule type" value="Genomic_DNA"/>
</dbReference>
<gene>
    <name evidence="3" type="ORF">E6C48_20345</name>
</gene>
<evidence type="ECO:0000313" key="4">
    <source>
        <dbReference type="Proteomes" id="UP000306441"/>
    </source>
</evidence>
<keyword evidence="4" id="KW-1185">Reference proteome</keyword>
<dbReference type="InterPro" id="IPR011340">
    <property type="entry name" value="Cys_dSase-rel"/>
</dbReference>
<dbReference type="Pfam" id="PF00266">
    <property type="entry name" value="Aminotran_5"/>
    <property type="match status" value="1"/>
</dbReference>
<sequence>MTLYPLDLIRSRFPALVNSRTAHLDNPAGTLVPEPVIAAVAETMATASANLGGHFAASQRADAIWRAAHEAAADFVNAASWQEIVIGPNMTTLAYQMARVIGKTLKPGDEIIVTRMDHEGDISPWLDMAERHGLVVKWLPFDKETWRIEPDNLAPLLSSRTKFLALNYASNMTGSINDAATLTAMAKAAGALVWIDAVQLAPHHLPDVQAVGCDFLVCSSYKFFGPHLGVLWGREALLRALPPHRVRCQSDDLPDRFSTGTPQTELMAGLTATIDYLAWAGEQTGHSGTRREKMAGAYQAFDAYEAGLTRQLVGGLTALPGVRLMGIANPNLFSRRVPTISFVHDRISTHRFAEALAAEDINVWSGHNYALEPARHLGLSEDEGVVRIGIAHYNTAEEIDRTLAAIAKLVPKAAMS</sequence>
<dbReference type="Gene3D" id="3.40.640.10">
    <property type="entry name" value="Type I PLP-dependent aspartate aminotransferase-like (Major domain)"/>
    <property type="match status" value="1"/>
</dbReference>
<organism evidence="3 4">
    <name type="scientific">Ollibium composti</name>
    <dbReference type="NCBI Taxonomy" id="2675109"/>
    <lineage>
        <taxon>Bacteria</taxon>
        <taxon>Pseudomonadati</taxon>
        <taxon>Pseudomonadota</taxon>
        <taxon>Alphaproteobacteria</taxon>
        <taxon>Hyphomicrobiales</taxon>
        <taxon>Phyllobacteriaceae</taxon>
        <taxon>Ollibium</taxon>
    </lineage>
</organism>
<name>A0ABY2Q1R2_9HYPH</name>
<dbReference type="NCBIfam" id="TIGR01976">
    <property type="entry name" value="am_tr_V_VC1184"/>
    <property type="match status" value="1"/>
</dbReference>
<dbReference type="Gene3D" id="3.90.1150.10">
    <property type="entry name" value="Aspartate Aminotransferase, domain 1"/>
    <property type="match status" value="1"/>
</dbReference>
<reference evidence="3 4" key="1">
    <citation type="submission" date="2019-04" db="EMBL/GenBank/DDBJ databases">
        <title>Mesorhizobium composti sp. nov., isolated from compost.</title>
        <authorList>
            <person name="Lin S.-Y."/>
            <person name="Hameed A."/>
            <person name="Hsieh Y.-T."/>
            <person name="Young C.-C."/>
        </authorList>
    </citation>
    <scope>NUCLEOTIDE SEQUENCE [LARGE SCALE GENOMIC DNA]</scope>
    <source>
        <strain evidence="3 4">CC-YTH430</strain>
    </source>
</reference>
<dbReference type="InterPro" id="IPR015421">
    <property type="entry name" value="PyrdxlP-dep_Trfase_major"/>
</dbReference>
<dbReference type="PANTHER" id="PTHR43586">
    <property type="entry name" value="CYSTEINE DESULFURASE"/>
    <property type="match status" value="1"/>
</dbReference>
<feature type="domain" description="Aminotransferase class V" evidence="2">
    <location>
        <begin position="23"/>
        <end position="401"/>
    </location>
</feature>
<evidence type="ECO:0000256" key="1">
    <source>
        <dbReference type="ARBA" id="ARBA00022898"/>
    </source>
</evidence>
<dbReference type="PANTHER" id="PTHR43586:SF21">
    <property type="entry name" value="PYRIDOXAL PHOSPHATE (PLP)-DEPENDENT ASPARTATE AMINOTRANSFERASE SUPERFAMILY"/>
    <property type="match status" value="1"/>
</dbReference>
<dbReference type="SUPFAM" id="SSF53383">
    <property type="entry name" value="PLP-dependent transferases"/>
    <property type="match status" value="1"/>
</dbReference>
<keyword evidence="1" id="KW-0663">Pyridoxal phosphate</keyword>